<protein>
    <submittedName>
        <fullName evidence="13">Structural maintenance of chromosomes protein 6</fullName>
    </submittedName>
</protein>
<dbReference type="eggNOG" id="KOG0250">
    <property type="taxonomic scope" value="Eukaryota"/>
</dbReference>
<keyword evidence="5" id="KW-0547">Nucleotide-binding</keyword>
<evidence type="ECO:0000256" key="11">
    <source>
        <dbReference type="ARBA" id="ARBA00023242"/>
    </source>
</evidence>
<organism evidence="13 14">
    <name type="scientific">Zootermopsis nevadensis</name>
    <name type="common">Dampwood termite</name>
    <dbReference type="NCBI Taxonomy" id="136037"/>
    <lineage>
        <taxon>Eukaryota</taxon>
        <taxon>Metazoa</taxon>
        <taxon>Ecdysozoa</taxon>
        <taxon>Arthropoda</taxon>
        <taxon>Hexapoda</taxon>
        <taxon>Insecta</taxon>
        <taxon>Pterygota</taxon>
        <taxon>Neoptera</taxon>
        <taxon>Polyneoptera</taxon>
        <taxon>Dictyoptera</taxon>
        <taxon>Blattodea</taxon>
        <taxon>Blattoidea</taxon>
        <taxon>Termitoidae</taxon>
        <taxon>Termopsidae</taxon>
        <taxon>Zootermopsis</taxon>
    </lineage>
</organism>
<dbReference type="GO" id="GO:0000724">
    <property type="term" value="P:double-strand break repair via homologous recombination"/>
    <property type="evidence" value="ECO:0007669"/>
    <property type="project" value="TreeGrafter"/>
</dbReference>
<dbReference type="GO" id="GO:0035861">
    <property type="term" value="C:site of double-strand break"/>
    <property type="evidence" value="ECO:0007669"/>
    <property type="project" value="TreeGrafter"/>
</dbReference>
<evidence type="ECO:0000256" key="2">
    <source>
        <dbReference type="ARBA" id="ARBA00004286"/>
    </source>
</evidence>
<keyword evidence="8" id="KW-0175">Coiled coil</keyword>
<evidence type="ECO:0000256" key="3">
    <source>
        <dbReference type="ARBA" id="ARBA00006793"/>
    </source>
</evidence>
<proteinExistence type="inferred from homology"/>
<evidence type="ECO:0000256" key="12">
    <source>
        <dbReference type="SAM" id="MobiDB-lite"/>
    </source>
</evidence>
<dbReference type="SUPFAM" id="SSF52540">
    <property type="entry name" value="P-loop containing nucleoside triphosphate hydrolases"/>
    <property type="match status" value="1"/>
</dbReference>
<dbReference type="STRING" id="136037.A0A067QYD3"/>
<dbReference type="GO" id="GO:0003697">
    <property type="term" value="F:single-stranded DNA binding"/>
    <property type="evidence" value="ECO:0007669"/>
    <property type="project" value="TreeGrafter"/>
</dbReference>
<evidence type="ECO:0000256" key="7">
    <source>
        <dbReference type="ARBA" id="ARBA00022840"/>
    </source>
</evidence>
<keyword evidence="6" id="KW-0227">DNA damage</keyword>
<sequence>MNVNGALLEQKTQSENSYRPEKRIRESDNAQSILKKFRRDDYSDEFSFSGCTSNVSFLSVADTMSLSGGERSYSTVSFIMALWDAIETPFYFLDEFDVFMDKVARSMQGNSFLSILPDRFCSSSQSLGEIVPLPKHQAVKRLPRKLKMRTKSSPSYYRLKCLTPRLPMKAIYITPALS</sequence>
<dbReference type="Proteomes" id="UP000027135">
    <property type="component" value="Unassembled WGS sequence"/>
</dbReference>
<evidence type="ECO:0000256" key="6">
    <source>
        <dbReference type="ARBA" id="ARBA00022763"/>
    </source>
</evidence>
<dbReference type="AlphaFoldDB" id="A0A067QYD3"/>
<dbReference type="GO" id="GO:0003684">
    <property type="term" value="F:damaged DNA binding"/>
    <property type="evidence" value="ECO:0007669"/>
    <property type="project" value="TreeGrafter"/>
</dbReference>
<keyword evidence="10" id="KW-0234">DNA repair</keyword>
<name>A0A067QYD3_ZOONE</name>
<keyword evidence="11" id="KW-0539">Nucleus</keyword>
<dbReference type="Gene3D" id="3.40.50.300">
    <property type="entry name" value="P-loop containing nucleotide triphosphate hydrolases"/>
    <property type="match status" value="1"/>
</dbReference>
<dbReference type="PANTHER" id="PTHR19306:SF6">
    <property type="entry name" value="STRUCTURAL MAINTENANCE OF CHROMOSOMES PROTEIN 6"/>
    <property type="match status" value="1"/>
</dbReference>
<feature type="region of interest" description="Disordered" evidence="12">
    <location>
        <begin position="1"/>
        <end position="22"/>
    </location>
</feature>
<evidence type="ECO:0000256" key="9">
    <source>
        <dbReference type="ARBA" id="ARBA00023172"/>
    </source>
</evidence>
<dbReference type="EMBL" id="KK853109">
    <property type="protein sequence ID" value="KDR11243.1"/>
    <property type="molecule type" value="Genomic_DNA"/>
</dbReference>
<dbReference type="InterPro" id="IPR027417">
    <property type="entry name" value="P-loop_NTPase"/>
</dbReference>
<dbReference type="PANTHER" id="PTHR19306">
    <property type="entry name" value="STRUCTURAL MAINTENANCE OF CHROMOSOMES 5,6 SMC5, SMC6"/>
    <property type="match status" value="1"/>
</dbReference>
<evidence type="ECO:0000256" key="5">
    <source>
        <dbReference type="ARBA" id="ARBA00022741"/>
    </source>
</evidence>
<dbReference type="InParanoid" id="A0A067QYD3"/>
<comment type="similarity">
    <text evidence="3">Belongs to the SMC family. SMC6 subfamily.</text>
</comment>
<dbReference type="GO" id="GO:0005634">
    <property type="term" value="C:nucleus"/>
    <property type="evidence" value="ECO:0007669"/>
    <property type="project" value="UniProtKB-SubCell"/>
</dbReference>
<comment type="subcellular location">
    <subcellularLocation>
        <location evidence="2">Chromosome</location>
    </subcellularLocation>
    <subcellularLocation>
        <location evidence="1">Nucleus</location>
    </subcellularLocation>
</comment>
<keyword evidence="4" id="KW-0158">Chromosome</keyword>
<evidence type="ECO:0000313" key="14">
    <source>
        <dbReference type="Proteomes" id="UP000027135"/>
    </source>
</evidence>
<evidence type="ECO:0000256" key="4">
    <source>
        <dbReference type="ARBA" id="ARBA00022454"/>
    </source>
</evidence>
<gene>
    <name evidence="13" type="ORF">L798_14507</name>
</gene>
<keyword evidence="14" id="KW-1185">Reference proteome</keyword>
<evidence type="ECO:0000256" key="10">
    <source>
        <dbReference type="ARBA" id="ARBA00023204"/>
    </source>
</evidence>
<accession>A0A067QYD3</accession>
<keyword evidence="9" id="KW-0233">DNA recombination</keyword>
<evidence type="ECO:0000313" key="13">
    <source>
        <dbReference type="EMBL" id="KDR11243.1"/>
    </source>
</evidence>
<dbReference type="GO" id="GO:0030915">
    <property type="term" value="C:Smc5-Smc6 complex"/>
    <property type="evidence" value="ECO:0007669"/>
    <property type="project" value="TreeGrafter"/>
</dbReference>
<keyword evidence="7" id="KW-0067">ATP-binding</keyword>
<evidence type="ECO:0000256" key="8">
    <source>
        <dbReference type="ARBA" id="ARBA00023054"/>
    </source>
</evidence>
<evidence type="ECO:0000256" key="1">
    <source>
        <dbReference type="ARBA" id="ARBA00004123"/>
    </source>
</evidence>
<dbReference type="GO" id="GO:0005524">
    <property type="term" value="F:ATP binding"/>
    <property type="evidence" value="ECO:0007669"/>
    <property type="project" value="UniProtKB-KW"/>
</dbReference>
<reference evidence="13 14" key="1">
    <citation type="journal article" date="2014" name="Nat. Commun.">
        <title>Molecular traces of alternative social organization in a termite genome.</title>
        <authorList>
            <person name="Terrapon N."/>
            <person name="Li C."/>
            <person name="Robertson H.M."/>
            <person name="Ji L."/>
            <person name="Meng X."/>
            <person name="Booth W."/>
            <person name="Chen Z."/>
            <person name="Childers C.P."/>
            <person name="Glastad K.M."/>
            <person name="Gokhale K."/>
            <person name="Gowin J."/>
            <person name="Gronenberg W."/>
            <person name="Hermansen R.A."/>
            <person name="Hu H."/>
            <person name="Hunt B.G."/>
            <person name="Huylmans A.K."/>
            <person name="Khalil S.M."/>
            <person name="Mitchell R.D."/>
            <person name="Munoz-Torres M.C."/>
            <person name="Mustard J.A."/>
            <person name="Pan H."/>
            <person name="Reese J.T."/>
            <person name="Scharf M.E."/>
            <person name="Sun F."/>
            <person name="Vogel H."/>
            <person name="Xiao J."/>
            <person name="Yang W."/>
            <person name="Yang Z."/>
            <person name="Yang Z."/>
            <person name="Zhou J."/>
            <person name="Zhu J."/>
            <person name="Brent C.S."/>
            <person name="Elsik C.G."/>
            <person name="Goodisman M.A."/>
            <person name="Liberles D.A."/>
            <person name="Roe R.M."/>
            <person name="Vargo E.L."/>
            <person name="Vilcinskas A."/>
            <person name="Wang J."/>
            <person name="Bornberg-Bauer E."/>
            <person name="Korb J."/>
            <person name="Zhang G."/>
            <person name="Liebig J."/>
        </authorList>
    </citation>
    <scope>NUCLEOTIDE SEQUENCE [LARGE SCALE GENOMIC DNA]</scope>
    <source>
        <tissue evidence="13">Whole organism</tissue>
    </source>
</reference>